<evidence type="ECO:0000259" key="1">
    <source>
        <dbReference type="Pfam" id="PF22691"/>
    </source>
</evidence>
<dbReference type="Gene3D" id="3.40.47.10">
    <property type="match status" value="1"/>
</dbReference>
<keyword evidence="3" id="KW-1185">Reference proteome</keyword>
<dbReference type="CDD" id="cd00829">
    <property type="entry name" value="SCP-x_thiolase"/>
    <property type="match status" value="1"/>
</dbReference>
<dbReference type="PATRIC" id="fig|908627.4.peg.5743"/>
<dbReference type="OrthoDB" id="9790314at2"/>
<dbReference type="PANTHER" id="PTHR42870">
    <property type="entry name" value="ACETYL-COA C-ACETYLTRANSFERASE"/>
    <property type="match status" value="1"/>
</dbReference>
<dbReference type="PIRSF" id="PIRSF000429">
    <property type="entry name" value="Ac-CoA_Ac_transf"/>
    <property type="match status" value="1"/>
</dbReference>
<dbReference type="SUPFAM" id="SSF53901">
    <property type="entry name" value="Thiolase-like"/>
    <property type="match status" value="1"/>
</dbReference>
<dbReference type="InterPro" id="IPR002155">
    <property type="entry name" value="Thiolase"/>
</dbReference>
<sequence length="388" mass="41254">MNDFAGVSIVAAVEVPYTRHAPAGTSTAGLLAQALKAALLQAELSANEVDGLGVASFTLPPDHAIDFAWRAGLRVSWCMDDCHGGASGINLLQHAARAIQAGDANVIVLVSGDHFEAADFTSLVENYNVTTRTHLRPLNTGGPNPLFAMLTQRQMRASQLTREDYAALCIAQREWASVNPLAVYRERLTLDAYLAAPLVAEPLCRFDCVPVVSGANAIVLTSTTHRCAAGSPVRIRALRASYNVDHQHGDGLVTGLAGVRDALWRDANLQPADMNLVSVYDDYPSMILAQLNDLGFADDQPDLHTFIHERIASRRLPVNTSGGQLSAGQAGAAAGMHGLVEAITQLRHEAGTRQVGDARFAAVSGYGMVQYRYGMCANAVVLEGGAAQ</sequence>
<dbReference type="AlphaFoldDB" id="A0A0J1CRW2"/>
<dbReference type="InterPro" id="IPR055140">
    <property type="entry name" value="Thiolase_C_2"/>
</dbReference>
<dbReference type="Proteomes" id="UP000035963">
    <property type="component" value="Unassembled WGS sequence"/>
</dbReference>
<organism evidence="2 3">
    <name type="scientific">Caballeronia mineralivorans PML1(12)</name>
    <dbReference type="NCBI Taxonomy" id="908627"/>
    <lineage>
        <taxon>Bacteria</taxon>
        <taxon>Pseudomonadati</taxon>
        <taxon>Pseudomonadota</taxon>
        <taxon>Betaproteobacteria</taxon>
        <taxon>Burkholderiales</taxon>
        <taxon>Burkholderiaceae</taxon>
        <taxon>Caballeronia</taxon>
    </lineage>
</organism>
<evidence type="ECO:0000313" key="3">
    <source>
        <dbReference type="Proteomes" id="UP000035963"/>
    </source>
</evidence>
<evidence type="ECO:0000313" key="2">
    <source>
        <dbReference type="EMBL" id="KLU23370.1"/>
    </source>
</evidence>
<protein>
    <submittedName>
        <fullName evidence="2">DitF protein</fullName>
    </submittedName>
</protein>
<dbReference type="GO" id="GO:0003988">
    <property type="term" value="F:acetyl-CoA C-acyltransferase activity"/>
    <property type="evidence" value="ECO:0007669"/>
    <property type="project" value="UniProtKB-ARBA"/>
</dbReference>
<reference evidence="2 3" key="1">
    <citation type="journal article" date="2015" name="Genome Announc.">
        <title>Draft Genome Sequence of Burkholderia sp. Strain PML1(12), an Ectomycorrhizosphere-Inhabiting Bacterium with Effective Mineral-Weathering Ability.</title>
        <authorList>
            <person name="Uroz S."/>
            <person name="Oger P."/>
        </authorList>
    </citation>
    <scope>NUCLEOTIDE SEQUENCE [LARGE SCALE GENOMIC DNA]</scope>
    <source>
        <strain evidence="3">PML1(12)</strain>
    </source>
</reference>
<dbReference type="InterPro" id="IPR016039">
    <property type="entry name" value="Thiolase-like"/>
</dbReference>
<proteinExistence type="predicted"/>
<comment type="caution">
    <text evidence="2">The sequence shown here is derived from an EMBL/GenBank/DDBJ whole genome shotgun (WGS) entry which is preliminary data.</text>
</comment>
<dbReference type="RefSeq" id="WP_047895005.1">
    <property type="nucleotide sequence ID" value="NZ_AEJF01000152.1"/>
</dbReference>
<feature type="domain" description="Thiolase C-terminal" evidence="1">
    <location>
        <begin position="264"/>
        <end position="369"/>
    </location>
</feature>
<accession>A0A0J1CRW2</accession>
<name>A0A0J1CRW2_9BURK</name>
<gene>
    <name evidence="2" type="ORF">EOS_25760</name>
</gene>
<dbReference type="PANTHER" id="PTHR42870:SF1">
    <property type="entry name" value="NON-SPECIFIC LIPID-TRANSFER PROTEIN-LIKE 2"/>
    <property type="match status" value="1"/>
</dbReference>
<dbReference type="Pfam" id="PF22691">
    <property type="entry name" value="Thiolase_C_1"/>
    <property type="match status" value="1"/>
</dbReference>
<dbReference type="EMBL" id="AEJF01000152">
    <property type="protein sequence ID" value="KLU23370.1"/>
    <property type="molecule type" value="Genomic_DNA"/>
</dbReference>